<dbReference type="Proteomes" id="UP001596483">
    <property type="component" value="Unassembled WGS sequence"/>
</dbReference>
<reference evidence="2" key="1">
    <citation type="journal article" date="2019" name="Int. J. Syst. Evol. Microbiol.">
        <title>The Global Catalogue of Microorganisms (GCM) 10K type strain sequencing project: providing services to taxonomists for standard genome sequencing and annotation.</title>
        <authorList>
            <consortium name="The Broad Institute Genomics Platform"/>
            <consortium name="The Broad Institute Genome Sequencing Center for Infectious Disease"/>
            <person name="Wu L."/>
            <person name="Ma J."/>
        </authorList>
    </citation>
    <scope>NUCLEOTIDE SEQUENCE [LARGE SCALE GENOMIC DNA]</scope>
    <source>
        <strain evidence="2">JCM 4738</strain>
    </source>
</reference>
<dbReference type="RefSeq" id="WP_157293695.1">
    <property type="nucleotide sequence ID" value="NZ_JBHTCT010000005.1"/>
</dbReference>
<protein>
    <submittedName>
        <fullName evidence="1">Uncharacterized protein</fullName>
    </submittedName>
</protein>
<comment type="caution">
    <text evidence="1">The sequence shown here is derived from an EMBL/GenBank/DDBJ whole genome shotgun (WGS) entry which is preliminary data.</text>
</comment>
<accession>A0ABW2N9I0</accession>
<gene>
    <name evidence="1" type="ORF">ACFQQH_02095</name>
</gene>
<organism evidence="1 2">
    <name type="scientific">Bhargavaea changchunensis</name>
    <dbReference type="NCBI Taxonomy" id="2134037"/>
    <lineage>
        <taxon>Bacteria</taxon>
        <taxon>Bacillati</taxon>
        <taxon>Bacillota</taxon>
        <taxon>Bacilli</taxon>
        <taxon>Bacillales</taxon>
        <taxon>Caryophanaceae</taxon>
        <taxon>Bhargavaea</taxon>
    </lineage>
</organism>
<evidence type="ECO:0000313" key="1">
    <source>
        <dbReference type="EMBL" id="MFC7363952.1"/>
    </source>
</evidence>
<keyword evidence="2" id="KW-1185">Reference proteome</keyword>
<dbReference type="EMBL" id="JBHTCT010000005">
    <property type="protein sequence ID" value="MFC7363952.1"/>
    <property type="molecule type" value="Genomic_DNA"/>
</dbReference>
<name>A0ABW2N9I0_9BACL</name>
<proteinExistence type="predicted"/>
<sequence>MVRVSICKSCNSEYEAANSEGLNYCSKCYAELSNRTHEKQKKINKSSDVFVRDSESSEILYDEDFFEGTIGLREELNTDFGHWGHYY</sequence>
<evidence type="ECO:0000313" key="2">
    <source>
        <dbReference type="Proteomes" id="UP001596483"/>
    </source>
</evidence>